<dbReference type="AlphaFoldDB" id="A0A843U4B2"/>
<comment type="caution">
    <text evidence="2">The sequence shown here is derived from an EMBL/GenBank/DDBJ whole genome shotgun (WGS) entry which is preliminary data.</text>
</comment>
<reference evidence="2" key="1">
    <citation type="submission" date="2017-07" db="EMBL/GenBank/DDBJ databases">
        <title>Taro Niue Genome Assembly and Annotation.</title>
        <authorList>
            <person name="Atibalentja N."/>
            <person name="Keating K."/>
            <person name="Fields C.J."/>
        </authorList>
    </citation>
    <scope>NUCLEOTIDE SEQUENCE</scope>
    <source>
        <strain evidence="2">Niue_2</strain>
        <tissue evidence="2">Leaf</tissue>
    </source>
</reference>
<accession>A0A843U4B2</accession>
<name>A0A843U4B2_COLES</name>
<feature type="region of interest" description="Disordered" evidence="1">
    <location>
        <begin position="1"/>
        <end position="21"/>
    </location>
</feature>
<protein>
    <submittedName>
        <fullName evidence="2">Uncharacterized protein</fullName>
    </submittedName>
</protein>
<sequence>MVGGSSWKDLGARGRVRSGGKQRIGWRFSRGSL</sequence>
<evidence type="ECO:0000313" key="3">
    <source>
        <dbReference type="Proteomes" id="UP000652761"/>
    </source>
</evidence>
<organism evidence="2 3">
    <name type="scientific">Colocasia esculenta</name>
    <name type="common">Wild taro</name>
    <name type="synonym">Arum esculentum</name>
    <dbReference type="NCBI Taxonomy" id="4460"/>
    <lineage>
        <taxon>Eukaryota</taxon>
        <taxon>Viridiplantae</taxon>
        <taxon>Streptophyta</taxon>
        <taxon>Embryophyta</taxon>
        <taxon>Tracheophyta</taxon>
        <taxon>Spermatophyta</taxon>
        <taxon>Magnoliopsida</taxon>
        <taxon>Liliopsida</taxon>
        <taxon>Araceae</taxon>
        <taxon>Aroideae</taxon>
        <taxon>Colocasieae</taxon>
        <taxon>Colocasia</taxon>
    </lineage>
</organism>
<evidence type="ECO:0000313" key="2">
    <source>
        <dbReference type="EMBL" id="MQL77136.1"/>
    </source>
</evidence>
<dbReference type="EMBL" id="NMUH01000332">
    <property type="protein sequence ID" value="MQL77136.1"/>
    <property type="molecule type" value="Genomic_DNA"/>
</dbReference>
<keyword evidence="3" id="KW-1185">Reference proteome</keyword>
<gene>
    <name evidence="2" type="ORF">Taro_009525</name>
</gene>
<proteinExistence type="predicted"/>
<evidence type="ECO:0000256" key="1">
    <source>
        <dbReference type="SAM" id="MobiDB-lite"/>
    </source>
</evidence>
<dbReference type="Proteomes" id="UP000652761">
    <property type="component" value="Unassembled WGS sequence"/>
</dbReference>